<evidence type="ECO:0000313" key="4">
    <source>
        <dbReference type="Proteomes" id="UP000268059"/>
    </source>
</evidence>
<keyword evidence="4" id="KW-1185">Reference proteome</keyword>
<protein>
    <submittedName>
        <fullName evidence="3">3'-5' exoribonuclease YhaM</fullName>
    </submittedName>
</protein>
<dbReference type="InterPro" id="IPR006674">
    <property type="entry name" value="HD_domain"/>
</dbReference>
<dbReference type="EMBL" id="AP019309">
    <property type="protein sequence ID" value="BBH26423.1"/>
    <property type="molecule type" value="Genomic_DNA"/>
</dbReference>
<dbReference type="Gene3D" id="1.10.3210.10">
    <property type="entry name" value="Hypothetical protein af1432"/>
    <property type="match status" value="1"/>
</dbReference>
<dbReference type="AlphaFoldDB" id="A0A3G9JN45"/>
<dbReference type="Pfam" id="PF01336">
    <property type="entry name" value="tRNA_anti-codon"/>
    <property type="match status" value="1"/>
</dbReference>
<dbReference type="CDD" id="cd04492">
    <property type="entry name" value="YhaM_OBF_like"/>
    <property type="match status" value="1"/>
</dbReference>
<organism evidence="3 4">
    <name type="scientific">Intestinibaculum porci</name>
    <dbReference type="NCBI Taxonomy" id="2487118"/>
    <lineage>
        <taxon>Bacteria</taxon>
        <taxon>Bacillati</taxon>
        <taxon>Bacillota</taxon>
        <taxon>Erysipelotrichia</taxon>
        <taxon>Erysipelotrichales</taxon>
        <taxon>Erysipelotrichaceae</taxon>
        <taxon>Intestinibaculum</taxon>
    </lineage>
</organism>
<dbReference type="Pfam" id="PF01966">
    <property type="entry name" value="HD"/>
    <property type="match status" value="1"/>
</dbReference>
<dbReference type="GO" id="GO:0031125">
    <property type="term" value="P:rRNA 3'-end processing"/>
    <property type="evidence" value="ECO:0007669"/>
    <property type="project" value="TreeGrafter"/>
</dbReference>
<dbReference type="InterPro" id="IPR050798">
    <property type="entry name" value="YhaM_exoribonuc/phosphodiest"/>
</dbReference>
<dbReference type="RefSeq" id="WP_125119293.1">
    <property type="nucleotide sequence ID" value="NZ_AP019309.1"/>
</dbReference>
<evidence type="ECO:0000313" key="3">
    <source>
        <dbReference type="EMBL" id="BBH26423.1"/>
    </source>
</evidence>
<proteinExistence type="predicted"/>
<dbReference type="InterPro" id="IPR003607">
    <property type="entry name" value="HD/PDEase_dom"/>
</dbReference>
<name>A0A3G9JN45_9FIRM</name>
<dbReference type="OrthoDB" id="9778453at2"/>
<dbReference type="CDD" id="cd00077">
    <property type="entry name" value="HDc"/>
    <property type="match status" value="1"/>
</dbReference>
<dbReference type="InParanoid" id="A0A3G9JN45"/>
<sequence>MEKIKEMKPDMSVTFEAIISQVSIGKTNGKNKRNYLNLILEDQSGEIDAKWWSPTDHDCQVCVQGAVVKGSGDVISYNDSIQMKVAKLEVLEVTDEERMKFLPSAPLDVEVMMKEINDTISNMQSKALRDITRSLIHDHRASFMSYPAATRNHHDFINGLLYHTYCMLKIAKGIADVYGNLNNDLLFAGVILHDLGKVKELSGAITPHYTAEGNLLGHISIGHTMIKEKADQLGYHGEEVVLLEHLVLAHHGKNEFGSPVLPQVKEAEILYLVDNIDARMAMFDKAYEGLAPGETSKRIFALENRTLYRPESQ</sequence>
<evidence type="ECO:0000256" key="1">
    <source>
        <dbReference type="ARBA" id="ARBA00022801"/>
    </source>
</evidence>
<dbReference type="KEGG" id="ebm:SG0102_13570"/>
<evidence type="ECO:0000259" key="2">
    <source>
        <dbReference type="SMART" id="SM00471"/>
    </source>
</evidence>
<keyword evidence="1" id="KW-0378">Hydrolase</keyword>
<reference evidence="3 4" key="1">
    <citation type="submission" date="2018-11" db="EMBL/GenBank/DDBJ databases">
        <title>Novel Erysipelotrichaceae bacterium isolated from small intestine of a swine.</title>
        <authorList>
            <person name="Kim J.S."/>
            <person name="Choe H."/>
            <person name="Lee Y.R."/>
            <person name="Kim K.M."/>
            <person name="Park D.S."/>
        </authorList>
    </citation>
    <scope>NUCLEOTIDE SEQUENCE [LARGE SCALE GENOMIC DNA]</scope>
    <source>
        <strain evidence="3 4">SG0102</strain>
    </source>
</reference>
<dbReference type="Gene3D" id="2.40.50.140">
    <property type="entry name" value="Nucleic acid-binding proteins"/>
    <property type="match status" value="1"/>
</dbReference>
<gene>
    <name evidence="3" type="ORF">SG0102_13570</name>
</gene>
<dbReference type="SMART" id="SM00471">
    <property type="entry name" value="HDc"/>
    <property type="match status" value="1"/>
</dbReference>
<dbReference type="FunFam" id="1.10.3210.10:FF:000008">
    <property type="entry name" value="3'-5' exoribonuclease YhaM"/>
    <property type="match status" value="1"/>
</dbReference>
<dbReference type="InterPro" id="IPR004365">
    <property type="entry name" value="NA-bd_OB_tRNA"/>
</dbReference>
<dbReference type="GO" id="GO:0003676">
    <property type="term" value="F:nucleic acid binding"/>
    <property type="evidence" value="ECO:0007669"/>
    <property type="project" value="InterPro"/>
</dbReference>
<dbReference type="SUPFAM" id="SSF50249">
    <property type="entry name" value="Nucleic acid-binding proteins"/>
    <property type="match status" value="1"/>
</dbReference>
<dbReference type="FunCoup" id="A0A3G9JN45">
    <property type="interactions" value="3"/>
</dbReference>
<dbReference type="GO" id="GO:0016787">
    <property type="term" value="F:hydrolase activity"/>
    <property type="evidence" value="ECO:0007669"/>
    <property type="project" value="UniProtKB-KW"/>
</dbReference>
<accession>A0A3G9JN45</accession>
<dbReference type="SUPFAM" id="SSF109604">
    <property type="entry name" value="HD-domain/PDEase-like"/>
    <property type="match status" value="1"/>
</dbReference>
<dbReference type="InterPro" id="IPR012340">
    <property type="entry name" value="NA-bd_OB-fold"/>
</dbReference>
<feature type="domain" description="HD/PDEase" evidence="2">
    <location>
        <begin position="156"/>
        <end position="288"/>
    </location>
</feature>
<dbReference type="Proteomes" id="UP000268059">
    <property type="component" value="Chromosome"/>
</dbReference>
<dbReference type="PANTHER" id="PTHR37294">
    <property type="entry name" value="3'-5' EXORIBONUCLEASE YHAM"/>
    <property type="match status" value="1"/>
</dbReference>
<dbReference type="PANTHER" id="PTHR37294:SF1">
    <property type="entry name" value="3'-5' EXORIBONUCLEASE YHAM"/>
    <property type="match status" value="1"/>
</dbReference>